<name>A0A0W0VCT1_9GAMM</name>
<dbReference type="EMBL" id="LNYJ01000011">
    <property type="protein sequence ID" value="KTD17914.1"/>
    <property type="molecule type" value="Genomic_DNA"/>
</dbReference>
<dbReference type="RefSeq" id="WP_058471627.1">
    <property type="nucleotide sequence ID" value="NZ_CAAAIC010000001.1"/>
</dbReference>
<comment type="caution">
    <text evidence="1">The sequence shown here is derived from an EMBL/GenBank/DDBJ whole genome shotgun (WGS) entry which is preliminary data.</text>
</comment>
<keyword evidence="2" id="KW-1185">Reference proteome</keyword>
<evidence type="ECO:0000313" key="2">
    <source>
        <dbReference type="Proteomes" id="UP000055035"/>
    </source>
</evidence>
<sequence length="169" mass="19457">MTAATEEPVIIETLILVAIWDSPSIFQGCFHLATASQEKQSLVFFRCECALGEAAILDDDFSEEYYQFTQLYRDKQQLDLAYWRQEKPDSLYILKYALHLSLKQMLRHNNWNLKYTDEIALSRIEQSIKTILHAESFLKAAEHLGFAVAIPFIAHENDSQQAIDALLTL</sequence>
<dbReference type="STRING" id="456.Ljor_2220"/>
<gene>
    <name evidence="1" type="ORF">Ljor_2220</name>
</gene>
<dbReference type="Proteomes" id="UP000055035">
    <property type="component" value="Unassembled WGS sequence"/>
</dbReference>
<proteinExistence type="predicted"/>
<organism evidence="1 2">
    <name type="scientific">Legionella jordanis</name>
    <dbReference type="NCBI Taxonomy" id="456"/>
    <lineage>
        <taxon>Bacteria</taxon>
        <taxon>Pseudomonadati</taxon>
        <taxon>Pseudomonadota</taxon>
        <taxon>Gammaproteobacteria</taxon>
        <taxon>Legionellales</taxon>
        <taxon>Legionellaceae</taxon>
        <taxon>Legionella</taxon>
    </lineage>
</organism>
<dbReference type="PATRIC" id="fig|456.5.peg.2390"/>
<reference evidence="1 2" key="1">
    <citation type="submission" date="2015-11" db="EMBL/GenBank/DDBJ databases">
        <title>Genomic analysis of 38 Legionella species identifies large and diverse effector repertoires.</title>
        <authorList>
            <person name="Burstein D."/>
            <person name="Amaro F."/>
            <person name="Zusman T."/>
            <person name="Lifshitz Z."/>
            <person name="Cohen O."/>
            <person name="Gilbert J.A."/>
            <person name="Pupko T."/>
            <person name="Shuman H.A."/>
            <person name="Segal G."/>
        </authorList>
    </citation>
    <scope>NUCLEOTIDE SEQUENCE [LARGE SCALE GENOMIC DNA]</scope>
    <source>
        <strain evidence="1 2">BL-540</strain>
    </source>
</reference>
<protein>
    <submittedName>
        <fullName evidence="1">Uncharacterized protein</fullName>
    </submittedName>
</protein>
<dbReference type="OrthoDB" id="5651846at2"/>
<evidence type="ECO:0000313" key="1">
    <source>
        <dbReference type="EMBL" id="KTD17914.1"/>
    </source>
</evidence>
<dbReference type="AlphaFoldDB" id="A0A0W0VCT1"/>
<accession>A0A0W0VCT1</accession>